<evidence type="ECO:0000313" key="2">
    <source>
        <dbReference type="Proteomes" id="UP000077143"/>
    </source>
</evidence>
<name>A0A172UJ37_9MYCO</name>
<gene>
    <name evidence="1" type="ORF">A7U43_07275</name>
</gene>
<evidence type="ECO:0008006" key="3">
    <source>
        <dbReference type="Google" id="ProtNLM"/>
    </source>
</evidence>
<dbReference type="EMBL" id="CP015596">
    <property type="protein sequence ID" value="ANE79152.1"/>
    <property type="molecule type" value="Genomic_DNA"/>
</dbReference>
<sequence>MSEAGFWIAWGLPTQGREPQALETLKKSRDFLGELTGNGRIERYDVVILRPQTSELGGFFLVQGSTEQIDQLRRDPDFERWVNRVQIVADRVAIVDAWVGDGIDEATDLYTEALREAGLID</sequence>
<proteinExistence type="predicted"/>
<protein>
    <recommendedName>
        <fullName evidence="3">YCII-related domain-containing protein</fullName>
    </recommendedName>
</protein>
<dbReference type="AlphaFoldDB" id="A0A172UJ37"/>
<dbReference type="Proteomes" id="UP000077143">
    <property type="component" value="Chromosome"/>
</dbReference>
<dbReference type="RefSeq" id="WP_067992879.1">
    <property type="nucleotide sequence ID" value="NZ_CP015596.1"/>
</dbReference>
<reference evidence="1 2" key="1">
    <citation type="submission" date="2016-05" db="EMBL/GenBank/DDBJ databases">
        <title>Complete genome sequence of a phthalic acid esters degrading Mycobacterium sp. YC-RL4.</title>
        <authorList>
            <person name="Ren L."/>
            <person name="Fan S."/>
            <person name="Ruth N."/>
            <person name="Jia Y."/>
            <person name="Wang J."/>
            <person name="Qiao C."/>
        </authorList>
    </citation>
    <scope>NUCLEOTIDE SEQUENCE [LARGE SCALE GENOMIC DNA]</scope>
    <source>
        <strain evidence="1 2">YC-RL4</strain>
    </source>
</reference>
<keyword evidence="2" id="KW-1185">Reference proteome</keyword>
<accession>A0A172UJ37</accession>
<dbReference type="STRING" id="1682113.A7U43_07275"/>
<evidence type="ECO:0000313" key="1">
    <source>
        <dbReference type="EMBL" id="ANE79152.1"/>
    </source>
</evidence>
<organism evidence="1 2">
    <name type="scientific">Mycobacterium adipatum</name>
    <dbReference type="NCBI Taxonomy" id="1682113"/>
    <lineage>
        <taxon>Bacteria</taxon>
        <taxon>Bacillati</taxon>
        <taxon>Actinomycetota</taxon>
        <taxon>Actinomycetes</taxon>
        <taxon>Mycobacteriales</taxon>
        <taxon>Mycobacteriaceae</taxon>
        <taxon>Mycobacterium</taxon>
    </lineage>
</organism>
<dbReference type="OrthoDB" id="2678460at2"/>
<dbReference type="KEGG" id="madi:A7U43_07275"/>